<evidence type="ECO:0000256" key="1">
    <source>
        <dbReference type="SAM" id="MobiDB-lite"/>
    </source>
</evidence>
<dbReference type="OrthoDB" id="6256092at2759"/>
<sequence>MAKSHFRPKHDETHQATLSNQRRTLSCQPINAQAGRDRSSPEDETSLSIPPPHRSLCMAKEGATNKNIGGAVGNGEPRLRHQRKRPRRCAIGCYHASAVILLIGIIVALAGVSSSRLFEIFIYDNRHPPLFHHISIHVGLFDVRGEITGNEVNPVVEALEYPPVLDEPRWLTAKAASVIGLIFGLLALIIHAALLCCHRGREGKPWGTVAVEVLFYLIAVIGLLVGLSLAESEIEGVHNHGDETLARMLQANRLLGTSAVIDKSAVPSDTGEVVHVPSPLSSGYVAEFNLVLSEPRQSFYVLIAADFICLLAFLMALVYFVRLSEREEELRKQLQKAKVAKPVSERPLV</sequence>
<keyword evidence="2" id="KW-0812">Transmembrane</keyword>
<dbReference type="AlphaFoldDB" id="A0A0R3WAT9"/>
<organism evidence="5">
    <name type="scientific">Taenia asiatica</name>
    <name type="common">Asian tapeworm</name>
    <dbReference type="NCBI Taxonomy" id="60517"/>
    <lineage>
        <taxon>Eukaryota</taxon>
        <taxon>Metazoa</taxon>
        <taxon>Spiralia</taxon>
        <taxon>Lophotrochozoa</taxon>
        <taxon>Platyhelminthes</taxon>
        <taxon>Cestoda</taxon>
        <taxon>Eucestoda</taxon>
        <taxon>Cyclophyllidea</taxon>
        <taxon>Taeniidae</taxon>
        <taxon>Taenia</taxon>
    </lineage>
</organism>
<evidence type="ECO:0000313" key="3">
    <source>
        <dbReference type="EMBL" id="VDK38853.1"/>
    </source>
</evidence>
<feature type="transmembrane region" description="Helical" evidence="2">
    <location>
        <begin position="175"/>
        <end position="197"/>
    </location>
</feature>
<feature type="transmembrane region" description="Helical" evidence="2">
    <location>
        <begin position="209"/>
        <end position="230"/>
    </location>
</feature>
<dbReference type="WBParaSite" id="TASK_0000769301-mRNA-1">
    <property type="protein sequence ID" value="TASK_0000769301-mRNA-1"/>
    <property type="gene ID" value="TASK_0000769301"/>
</dbReference>
<reference evidence="3 4" key="2">
    <citation type="submission" date="2018-11" db="EMBL/GenBank/DDBJ databases">
        <authorList>
            <consortium name="Pathogen Informatics"/>
        </authorList>
    </citation>
    <scope>NUCLEOTIDE SEQUENCE [LARGE SCALE GENOMIC DNA]</scope>
</reference>
<accession>A0A0R3WAT9</accession>
<evidence type="ECO:0000313" key="5">
    <source>
        <dbReference type="WBParaSite" id="TASK_0000769301-mRNA-1"/>
    </source>
</evidence>
<proteinExistence type="predicted"/>
<dbReference type="Proteomes" id="UP000282613">
    <property type="component" value="Unassembled WGS sequence"/>
</dbReference>
<feature type="transmembrane region" description="Helical" evidence="2">
    <location>
        <begin position="89"/>
        <end position="112"/>
    </location>
</feature>
<feature type="region of interest" description="Disordered" evidence="1">
    <location>
        <begin position="1"/>
        <end position="54"/>
    </location>
</feature>
<keyword evidence="4" id="KW-1185">Reference proteome</keyword>
<feature type="compositionally biased region" description="Polar residues" evidence="1">
    <location>
        <begin position="15"/>
        <end position="31"/>
    </location>
</feature>
<keyword evidence="2" id="KW-0472">Membrane</keyword>
<feature type="transmembrane region" description="Helical" evidence="2">
    <location>
        <begin position="299"/>
        <end position="321"/>
    </location>
</feature>
<evidence type="ECO:0000256" key="2">
    <source>
        <dbReference type="SAM" id="Phobius"/>
    </source>
</evidence>
<evidence type="ECO:0000313" key="4">
    <source>
        <dbReference type="Proteomes" id="UP000282613"/>
    </source>
</evidence>
<keyword evidence="2" id="KW-1133">Transmembrane helix</keyword>
<dbReference type="EMBL" id="UYRS01018659">
    <property type="protein sequence ID" value="VDK38853.1"/>
    <property type="molecule type" value="Genomic_DNA"/>
</dbReference>
<name>A0A0R3WAT9_TAEAS</name>
<gene>
    <name evidence="3" type="ORF">TASK_LOCUS7694</name>
</gene>
<protein>
    <submittedName>
        <fullName evidence="3 5">Uncharacterized protein</fullName>
    </submittedName>
</protein>
<reference evidence="5" key="1">
    <citation type="submission" date="2017-02" db="UniProtKB">
        <authorList>
            <consortium name="WormBaseParasite"/>
        </authorList>
    </citation>
    <scope>IDENTIFICATION</scope>
</reference>